<keyword evidence="4 11" id="KW-0812">Transmembrane</keyword>
<evidence type="ECO:0000256" key="7">
    <source>
        <dbReference type="ARBA" id="ARBA00023065"/>
    </source>
</evidence>
<comment type="subcellular location">
    <subcellularLocation>
        <location evidence="1">Membrane</location>
        <topology evidence="1">Multi-pass membrane protein</topology>
    </subcellularLocation>
</comment>
<dbReference type="GO" id="GO:0006814">
    <property type="term" value="P:sodium ion transport"/>
    <property type="evidence" value="ECO:0007669"/>
    <property type="project" value="UniProtKB-KW"/>
</dbReference>
<keyword evidence="14" id="KW-1185">Reference proteome</keyword>
<evidence type="ECO:0000313" key="14">
    <source>
        <dbReference type="Proteomes" id="UP001139682"/>
    </source>
</evidence>
<feature type="transmembrane region" description="Helical" evidence="11">
    <location>
        <begin position="114"/>
        <end position="142"/>
    </location>
</feature>
<feature type="transmembrane region" description="Helical" evidence="11">
    <location>
        <begin position="193"/>
        <end position="213"/>
    </location>
</feature>
<dbReference type="Pfam" id="PF03600">
    <property type="entry name" value="CitMHS"/>
    <property type="match status" value="1"/>
</dbReference>
<evidence type="ECO:0000256" key="2">
    <source>
        <dbReference type="ARBA" id="ARBA00022448"/>
    </source>
</evidence>
<feature type="transmembrane region" description="Helical" evidence="11">
    <location>
        <begin position="154"/>
        <end position="173"/>
    </location>
</feature>
<evidence type="ECO:0000256" key="1">
    <source>
        <dbReference type="ARBA" id="ARBA00004141"/>
    </source>
</evidence>
<keyword evidence="8 11" id="KW-0472">Membrane</keyword>
<evidence type="ECO:0000256" key="6">
    <source>
        <dbReference type="ARBA" id="ARBA00023053"/>
    </source>
</evidence>
<dbReference type="EMBL" id="JALGRD010000006">
    <property type="protein sequence ID" value="MCJ0974137.1"/>
    <property type="molecule type" value="Genomic_DNA"/>
</dbReference>
<dbReference type="PANTHER" id="PTHR43269">
    <property type="entry name" value="SODIUM/PROTON ANTIPORTER 1-RELATED"/>
    <property type="match status" value="1"/>
</dbReference>
<proteinExistence type="inferred from homology"/>
<dbReference type="InterPro" id="IPR045016">
    <property type="entry name" value="NhaD-like"/>
</dbReference>
<dbReference type="AlphaFoldDB" id="A0A9X2AV07"/>
<evidence type="ECO:0000256" key="4">
    <source>
        <dbReference type="ARBA" id="ARBA00022692"/>
    </source>
</evidence>
<feature type="transmembrane region" description="Helical" evidence="11">
    <location>
        <begin position="243"/>
        <end position="261"/>
    </location>
</feature>
<feature type="transmembrane region" description="Helical" evidence="11">
    <location>
        <begin position="27"/>
        <end position="52"/>
    </location>
</feature>
<reference evidence="13" key="1">
    <citation type="submission" date="2022-03" db="EMBL/GenBank/DDBJ databases">
        <title>Pseudomonas marianensis sp. nov., a marine bacterium isolated from deep-sea sediments of the Mariana Trench.</title>
        <authorList>
            <person name="Wei Y."/>
        </authorList>
    </citation>
    <scope>NUCLEOTIDE SEQUENCE</scope>
    <source>
        <strain evidence="13">PS1</strain>
    </source>
</reference>
<name>A0A9X2AV07_9GAMM</name>
<dbReference type="PANTHER" id="PTHR43269:SF2">
    <property type="entry name" value="SODIUM_PROTON ANTIPORTER 1-RELATED"/>
    <property type="match status" value="1"/>
</dbReference>
<feature type="domain" description="Citrate transporter-like" evidence="12">
    <location>
        <begin position="13"/>
        <end position="381"/>
    </location>
</feature>
<evidence type="ECO:0000256" key="9">
    <source>
        <dbReference type="ARBA" id="ARBA00023201"/>
    </source>
</evidence>
<dbReference type="NCBIfam" id="NF038006">
    <property type="entry name" value="NhaD_1"/>
    <property type="match status" value="1"/>
</dbReference>
<evidence type="ECO:0000256" key="11">
    <source>
        <dbReference type="SAM" id="Phobius"/>
    </source>
</evidence>
<evidence type="ECO:0000256" key="8">
    <source>
        <dbReference type="ARBA" id="ARBA00023136"/>
    </source>
</evidence>
<evidence type="ECO:0000256" key="10">
    <source>
        <dbReference type="ARBA" id="ARBA00025753"/>
    </source>
</evidence>
<keyword evidence="2" id="KW-0813">Transport</keyword>
<sequence>MYALMAVVFFIGYLCIALEHPLRIDKAALAILTAVLCWTLLVLGADSILPLVQGGDAVAASASETVVESLRHHLGEISEILFFLLGAMTIVELIDSHEGFKVITDRIQTRKRVHLLWIIGFLTFFLSAALDNLTTTIVMVSLLRKLIRGRPERWLFVGVVVIAANAGGAWSPIGDVTTTMLWIGNQITASGVIVGLFLPSLVCLLVPLLILSFRMRGEVPRPAARAHLAESNPPETTPFERNLVLALGLAALVFVPVFKTVTHLPPYMGILFGLGVLWVTTEFLHRDKEHEHRHPLSVVGVLRKVDTPSVLFFLGILLAVAALATAGHLTQVAVALRDSLGHIYPINYTIGLLSAVVDNVPLVAGAMKMYPLVSPAALASAAPADANWLSQFVVDGNFWEMLAYCAGTGGSTLIIGSAAGVAAMGMEKISFTWYVKHVSLLAFLGYTAGAVAYIGILALR</sequence>
<accession>A0A9X2AV07</accession>
<evidence type="ECO:0000256" key="3">
    <source>
        <dbReference type="ARBA" id="ARBA00022449"/>
    </source>
</evidence>
<dbReference type="InterPro" id="IPR004680">
    <property type="entry name" value="Cit_transptr-like_dom"/>
</dbReference>
<dbReference type="GO" id="GO:0016020">
    <property type="term" value="C:membrane"/>
    <property type="evidence" value="ECO:0007669"/>
    <property type="project" value="UniProtKB-SubCell"/>
</dbReference>
<feature type="transmembrane region" description="Helical" evidence="11">
    <location>
        <begin position="401"/>
        <end position="426"/>
    </location>
</feature>
<keyword evidence="9" id="KW-0739">Sodium transport</keyword>
<evidence type="ECO:0000256" key="5">
    <source>
        <dbReference type="ARBA" id="ARBA00022989"/>
    </source>
</evidence>
<evidence type="ECO:0000313" key="13">
    <source>
        <dbReference type="EMBL" id="MCJ0974137.1"/>
    </source>
</evidence>
<keyword evidence="7" id="KW-0406">Ion transport</keyword>
<keyword evidence="6" id="KW-0915">Sodium</keyword>
<dbReference type="Proteomes" id="UP001139682">
    <property type="component" value="Unassembled WGS sequence"/>
</dbReference>
<organism evidence="13 14">
    <name type="scientific">Stutzerimonas marianensis</name>
    <dbReference type="NCBI Taxonomy" id="2929513"/>
    <lineage>
        <taxon>Bacteria</taxon>
        <taxon>Pseudomonadati</taxon>
        <taxon>Pseudomonadota</taxon>
        <taxon>Gammaproteobacteria</taxon>
        <taxon>Pseudomonadales</taxon>
        <taxon>Pseudomonadaceae</taxon>
        <taxon>Stutzerimonas</taxon>
    </lineage>
</organism>
<feature type="transmembrane region" description="Helical" evidence="11">
    <location>
        <begin position="438"/>
        <end position="459"/>
    </location>
</feature>
<dbReference type="RefSeq" id="WP_243606218.1">
    <property type="nucleotide sequence ID" value="NZ_JALGRD010000006.1"/>
</dbReference>
<protein>
    <submittedName>
        <fullName evidence="13">Sodium:proton antiporter NhaD</fullName>
    </submittedName>
</protein>
<keyword evidence="5 11" id="KW-1133">Transmembrane helix</keyword>
<gene>
    <name evidence="13" type="primary">nhaD</name>
    <name evidence="13" type="ORF">MST27_12230</name>
</gene>
<feature type="transmembrane region" description="Helical" evidence="11">
    <location>
        <begin position="310"/>
        <end position="329"/>
    </location>
</feature>
<dbReference type="GO" id="GO:0015297">
    <property type="term" value="F:antiporter activity"/>
    <property type="evidence" value="ECO:0007669"/>
    <property type="project" value="UniProtKB-KW"/>
</dbReference>
<comment type="caution">
    <text evidence="13">The sequence shown here is derived from an EMBL/GenBank/DDBJ whole genome shotgun (WGS) entry which is preliminary data.</text>
</comment>
<comment type="similarity">
    <text evidence="10">Belongs to the NhaD Na(+)/H(+) (TC 2.A.62) antiporter family.</text>
</comment>
<keyword evidence="3" id="KW-0050">Antiport</keyword>
<evidence type="ECO:0000259" key="12">
    <source>
        <dbReference type="Pfam" id="PF03600"/>
    </source>
</evidence>